<proteinExistence type="predicted"/>
<dbReference type="Proteomes" id="UP000799754">
    <property type="component" value="Unassembled WGS sequence"/>
</dbReference>
<sequence length="390" mass="43090">MLNPSMPTRRTHTKSRLGCSQCRKRRVKCDEQIPQCSSCVQRGESCVYLRFPTKSTPITSSKTATPPVNSISPSDAGTGHDSPAPITTYQNSVDEAPRSPDRVRELELLHHWCLKTSNSFTPELVNLFQDYLVKEALKNSHLMEALLALAAFHIACETDDPATSRRFASTGMSYQTRAVTGLRIVLGSLSPENCDPVFASSVLIMVCVMVSPFLPVGHRRTFDFTAEAILPLADILRGLDLVIETSQRKVQQGPLSGMFNVAWPSLPHSTVSPTIEDLRKLTASKSDPTTAPMFGHAIQALEQKILDNAAVFPWIALTGLEFIDHLKLQNSVAMAIFMVWGALINMADNQWWASFSGKNLVNETSTILSPKGDEYARIVTWCRREVGLSE</sequence>
<evidence type="ECO:0000313" key="1">
    <source>
        <dbReference type="EMBL" id="KAF2633540.1"/>
    </source>
</evidence>
<accession>A0ACB6SGW6</accession>
<comment type="caution">
    <text evidence="1">The sequence shown here is derived from an EMBL/GenBank/DDBJ whole genome shotgun (WGS) entry which is preliminary data.</text>
</comment>
<feature type="non-terminal residue" evidence="1">
    <location>
        <position position="390"/>
    </location>
</feature>
<protein>
    <submittedName>
        <fullName evidence="1">Uncharacterized protein</fullName>
    </submittedName>
</protein>
<name>A0ACB6SGW6_9PLEO</name>
<organism evidence="1 2">
    <name type="scientific">Macroventuria anomochaeta</name>
    <dbReference type="NCBI Taxonomy" id="301207"/>
    <lineage>
        <taxon>Eukaryota</taxon>
        <taxon>Fungi</taxon>
        <taxon>Dikarya</taxon>
        <taxon>Ascomycota</taxon>
        <taxon>Pezizomycotina</taxon>
        <taxon>Dothideomycetes</taxon>
        <taxon>Pleosporomycetidae</taxon>
        <taxon>Pleosporales</taxon>
        <taxon>Pleosporineae</taxon>
        <taxon>Didymellaceae</taxon>
        <taxon>Macroventuria</taxon>
    </lineage>
</organism>
<evidence type="ECO:0000313" key="2">
    <source>
        <dbReference type="Proteomes" id="UP000799754"/>
    </source>
</evidence>
<dbReference type="EMBL" id="MU006701">
    <property type="protein sequence ID" value="KAF2633540.1"/>
    <property type="molecule type" value="Genomic_DNA"/>
</dbReference>
<gene>
    <name evidence="1" type="ORF">BU25DRAFT_355969</name>
</gene>
<keyword evidence="2" id="KW-1185">Reference proteome</keyword>
<reference evidence="1" key="1">
    <citation type="journal article" date="2020" name="Stud. Mycol.">
        <title>101 Dothideomycetes genomes: a test case for predicting lifestyles and emergence of pathogens.</title>
        <authorList>
            <person name="Haridas S."/>
            <person name="Albert R."/>
            <person name="Binder M."/>
            <person name="Bloem J."/>
            <person name="Labutti K."/>
            <person name="Salamov A."/>
            <person name="Andreopoulos B."/>
            <person name="Baker S."/>
            <person name="Barry K."/>
            <person name="Bills G."/>
            <person name="Bluhm B."/>
            <person name="Cannon C."/>
            <person name="Castanera R."/>
            <person name="Culley D."/>
            <person name="Daum C."/>
            <person name="Ezra D."/>
            <person name="Gonzalez J."/>
            <person name="Henrissat B."/>
            <person name="Kuo A."/>
            <person name="Liang C."/>
            <person name="Lipzen A."/>
            <person name="Lutzoni F."/>
            <person name="Magnuson J."/>
            <person name="Mondo S."/>
            <person name="Nolan M."/>
            <person name="Ohm R."/>
            <person name="Pangilinan J."/>
            <person name="Park H.-J."/>
            <person name="Ramirez L."/>
            <person name="Alfaro M."/>
            <person name="Sun H."/>
            <person name="Tritt A."/>
            <person name="Yoshinaga Y."/>
            <person name="Zwiers L.-H."/>
            <person name="Turgeon B."/>
            <person name="Goodwin S."/>
            <person name="Spatafora J."/>
            <person name="Crous P."/>
            <person name="Grigoriev I."/>
        </authorList>
    </citation>
    <scope>NUCLEOTIDE SEQUENCE</scope>
    <source>
        <strain evidence="1">CBS 525.71</strain>
    </source>
</reference>